<dbReference type="InterPro" id="IPR024079">
    <property type="entry name" value="MetalloPept_cat_dom_sf"/>
</dbReference>
<evidence type="ECO:0000313" key="1">
    <source>
        <dbReference type="EMBL" id="KAK3594407.1"/>
    </source>
</evidence>
<reference evidence="1" key="1">
    <citation type="journal article" date="2021" name="Genome Biol. Evol.">
        <title>A High-Quality Reference Genome for a Parasitic Bivalve with Doubly Uniparental Inheritance (Bivalvia: Unionida).</title>
        <authorList>
            <person name="Smith C.H."/>
        </authorList>
    </citation>
    <scope>NUCLEOTIDE SEQUENCE</scope>
    <source>
        <strain evidence="1">CHS0354</strain>
    </source>
</reference>
<dbReference type="GO" id="GO:0008237">
    <property type="term" value="F:metallopeptidase activity"/>
    <property type="evidence" value="ECO:0007669"/>
    <property type="project" value="InterPro"/>
</dbReference>
<accession>A0AAE0VYZ7</accession>
<dbReference type="AlphaFoldDB" id="A0AAE0VYZ7"/>
<dbReference type="EMBL" id="JAEAOA010001996">
    <property type="protein sequence ID" value="KAK3594407.1"/>
    <property type="molecule type" value="Genomic_DNA"/>
</dbReference>
<keyword evidence="2" id="KW-1185">Reference proteome</keyword>
<dbReference type="Gene3D" id="3.40.390.10">
    <property type="entry name" value="Collagenase (Catalytic Domain)"/>
    <property type="match status" value="1"/>
</dbReference>
<reference evidence="1" key="2">
    <citation type="journal article" date="2021" name="Genome Biol. Evol.">
        <title>Developing a high-quality reference genome for a parasitic bivalve with doubly uniparental inheritance (Bivalvia: Unionida).</title>
        <authorList>
            <person name="Smith C.H."/>
        </authorList>
    </citation>
    <scope>NUCLEOTIDE SEQUENCE</scope>
    <source>
        <strain evidence="1">CHS0354</strain>
        <tissue evidence="1">Mantle</tissue>
    </source>
</reference>
<protein>
    <submittedName>
        <fullName evidence="1">Uncharacterized protein</fullName>
    </submittedName>
</protein>
<gene>
    <name evidence="1" type="ORF">CHS0354_034140</name>
</gene>
<sequence length="426" mass="47603">MRFQFSAELQLEGDACRQISINHVCMSADKYLAGHSTITHSCGHVQSVPSSLRSASGIGPNGLSNFYQKYTEAYGIPVVASERVSDGALKRACYVLRFLLADHSGVREWFYKMSGRVAVVGTNEGTTDIPEHHFLDDSWNARARGLGATEQAPVSSGGEENLLCLTNDRYRPEDIFLHELSHAVHILGAKYAISGWDSRLQQVYNHAKSSGLWSSTYALTNYVEYFAEGAQSFFNCNDYAHPPNGIHNEINTHDKLRQYDPQLFHLISEVFPCGNTYLKRCESNRDKENAQVLRMNCDHHTGSGTGGHTITTPSSAKLSEIRRRPAKDRVHYSCDKTNTGDRWCTYLLQQRDARTLVLTSISTVRAGVTLENAQRTRVTCWFTARKAALYVLPNLAQIRTNYAAVGRIMENAPKTPEQVSENSGRD</sequence>
<organism evidence="1 2">
    <name type="scientific">Potamilus streckersoni</name>
    <dbReference type="NCBI Taxonomy" id="2493646"/>
    <lineage>
        <taxon>Eukaryota</taxon>
        <taxon>Metazoa</taxon>
        <taxon>Spiralia</taxon>
        <taxon>Lophotrochozoa</taxon>
        <taxon>Mollusca</taxon>
        <taxon>Bivalvia</taxon>
        <taxon>Autobranchia</taxon>
        <taxon>Heteroconchia</taxon>
        <taxon>Palaeoheterodonta</taxon>
        <taxon>Unionida</taxon>
        <taxon>Unionoidea</taxon>
        <taxon>Unionidae</taxon>
        <taxon>Ambleminae</taxon>
        <taxon>Lampsilini</taxon>
        <taxon>Potamilus</taxon>
    </lineage>
</organism>
<dbReference type="SUPFAM" id="SSF55486">
    <property type="entry name" value="Metalloproteases ('zincins'), catalytic domain"/>
    <property type="match status" value="1"/>
</dbReference>
<dbReference type="Proteomes" id="UP001195483">
    <property type="component" value="Unassembled WGS sequence"/>
</dbReference>
<proteinExistence type="predicted"/>
<evidence type="ECO:0000313" key="2">
    <source>
        <dbReference type="Proteomes" id="UP001195483"/>
    </source>
</evidence>
<reference evidence="1" key="3">
    <citation type="submission" date="2023-05" db="EMBL/GenBank/DDBJ databases">
        <authorList>
            <person name="Smith C.H."/>
        </authorList>
    </citation>
    <scope>NUCLEOTIDE SEQUENCE</scope>
    <source>
        <strain evidence="1">CHS0354</strain>
        <tissue evidence="1">Mantle</tissue>
    </source>
</reference>
<name>A0AAE0VYZ7_9BIVA</name>
<comment type="caution">
    <text evidence="1">The sequence shown here is derived from an EMBL/GenBank/DDBJ whole genome shotgun (WGS) entry which is preliminary data.</text>
</comment>